<evidence type="ECO:0000256" key="4">
    <source>
        <dbReference type="SAM" id="MobiDB-lite"/>
    </source>
</evidence>
<keyword evidence="3" id="KW-0732">Signal</keyword>
<dbReference type="InterPro" id="IPR029058">
    <property type="entry name" value="AB_hydrolase_fold"/>
</dbReference>
<proteinExistence type="inferred from homology"/>
<dbReference type="SUPFAM" id="SSF53474">
    <property type="entry name" value="alpha/beta-Hydrolases"/>
    <property type="match status" value="1"/>
</dbReference>
<dbReference type="GO" id="GO:0016787">
    <property type="term" value="F:hydrolase activity"/>
    <property type="evidence" value="ECO:0007669"/>
    <property type="project" value="UniProtKB-KW"/>
</dbReference>
<evidence type="ECO:0000313" key="7">
    <source>
        <dbReference type="Proteomes" id="UP001320420"/>
    </source>
</evidence>
<accession>A0AAN9UUJ3</accession>
<dbReference type="Gene3D" id="3.40.50.1820">
    <property type="entry name" value="alpha/beta hydrolase"/>
    <property type="match status" value="1"/>
</dbReference>
<feature type="compositionally biased region" description="Pro residues" evidence="4">
    <location>
        <begin position="539"/>
        <end position="563"/>
    </location>
</feature>
<dbReference type="EC" id="3.1.1.-" evidence="3"/>
<dbReference type="Pfam" id="PF00135">
    <property type="entry name" value="COesterase"/>
    <property type="match status" value="1"/>
</dbReference>
<organism evidence="6 7">
    <name type="scientific">Diatrype stigma</name>
    <dbReference type="NCBI Taxonomy" id="117547"/>
    <lineage>
        <taxon>Eukaryota</taxon>
        <taxon>Fungi</taxon>
        <taxon>Dikarya</taxon>
        <taxon>Ascomycota</taxon>
        <taxon>Pezizomycotina</taxon>
        <taxon>Sordariomycetes</taxon>
        <taxon>Xylariomycetidae</taxon>
        <taxon>Xylariales</taxon>
        <taxon>Diatrypaceae</taxon>
        <taxon>Diatrype</taxon>
    </lineage>
</organism>
<comment type="similarity">
    <text evidence="1 3">Belongs to the type-B carboxylesterase/lipase family.</text>
</comment>
<dbReference type="PANTHER" id="PTHR11559">
    <property type="entry name" value="CARBOXYLESTERASE"/>
    <property type="match status" value="1"/>
</dbReference>
<feature type="region of interest" description="Disordered" evidence="4">
    <location>
        <begin position="527"/>
        <end position="591"/>
    </location>
</feature>
<dbReference type="Proteomes" id="UP001320420">
    <property type="component" value="Unassembled WGS sequence"/>
</dbReference>
<comment type="caution">
    <text evidence="6">The sequence shown here is derived from an EMBL/GenBank/DDBJ whole genome shotgun (WGS) entry which is preliminary data.</text>
</comment>
<dbReference type="AlphaFoldDB" id="A0AAN9UUJ3"/>
<sequence>MRSTASSSGSCWPLLVLWTTCAATAACALLAQKALHAAAGPTVDLGYATYQGYYNETYDLNIWKGIRYAAPPVGSLRWQAPREPPQDNAQVTPAIDQPPLCPQSGAFGTPEVYGFNSGPGDEDCLYLNVYAAPDSAGLPVLVWIHGGGYSVFGAEYDPSEWLAANGNGFVAVEIQYRLGAFGFLASGALKAAGGQLNAGLLDQRFALEWVRQHAARFGGDPSRVTIAGESAGAGSVLYHATAYGGAESGLFANVIAASPWIPGVYRYDDPVPTARYERFAELAGCGDGDAPDVFACLVAADTAALQNASGTVSTTMGMGSFGSFGFVPVIDGDFIRERPTVALSRGAVSGKRLLVGTNANEGAPLTDPTIKTQAEYDGFVARAFPLFTASDAARLRAAYRIGDPLPPDEDEQLLYDTLGFAGPTALTKSGVATGLKQAVLDIGAETTYDCPAQWLAEAFSSGGGGGGDERQAWKYQYSVTPSYHGADLGSYFSLRGSGHPNADFARAMRKIWGSFVVRDTPVISVDDATAGQPNATVPIPAPAPAPGNPGSGPAPGPSPPGPGTGPNYPVLNWQNGSGVEGGGTNNANASASGDVNIDWPVFTTANPVQMTLNTTGGTVVNVTVTPDLSYLVRTGPGIVNNFSLANAYSWEGGRGERCAFWRNVSERVPQ</sequence>
<feature type="chain" id="PRO_5042665821" description="Carboxylic ester hydrolase" evidence="3">
    <location>
        <begin position="29"/>
        <end position="670"/>
    </location>
</feature>
<dbReference type="PROSITE" id="PS00122">
    <property type="entry name" value="CARBOXYLESTERASE_B_1"/>
    <property type="match status" value="1"/>
</dbReference>
<dbReference type="InterPro" id="IPR002018">
    <property type="entry name" value="CarbesteraseB"/>
</dbReference>
<gene>
    <name evidence="6" type="ORF">SLS62_005563</name>
</gene>
<evidence type="ECO:0000256" key="1">
    <source>
        <dbReference type="ARBA" id="ARBA00005964"/>
    </source>
</evidence>
<feature type="domain" description="Carboxylesterase type B" evidence="5">
    <location>
        <begin position="42"/>
        <end position="521"/>
    </location>
</feature>
<feature type="signal peptide" evidence="3">
    <location>
        <begin position="1"/>
        <end position="28"/>
    </location>
</feature>
<evidence type="ECO:0000313" key="6">
    <source>
        <dbReference type="EMBL" id="KAK7752410.1"/>
    </source>
</evidence>
<keyword evidence="7" id="KW-1185">Reference proteome</keyword>
<name>A0AAN9UUJ3_9PEZI</name>
<evidence type="ECO:0000256" key="3">
    <source>
        <dbReference type="RuleBase" id="RU361235"/>
    </source>
</evidence>
<evidence type="ECO:0000259" key="5">
    <source>
        <dbReference type="Pfam" id="PF00135"/>
    </source>
</evidence>
<dbReference type="EMBL" id="JAKJXP020000038">
    <property type="protein sequence ID" value="KAK7752410.1"/>
    <property type="molecule type" value="Genomic_DNA"/>
</dbReference>
<dbReference type="InterPro" id="IPR050309">
    <property type="entry name" value="Type-B_Carboxylest/Lipase"/>
</dbReference>
<protein>
    <recommendedName>
        <fullName evidence="3">Carboxylic ester hydrolase</fullName>
        <ecNumber evidence="3">3.1.1.-</ecNumber>
    </recommendedName>
</protein>
<reference evidence="6 7" key="1">
    <citation type="submission" date="2024-02" db="EMBL/GenBank/DDBJ databases">
        <title>De novo assembly and annotation of 12 fungi associated with fruit tree decline syndrome in Ontario, Canada.</title>
        <authorList>
            <person name="Sulman M."/>
            <person name="Ellouze W."/>
            <person name="Ilyukhin E."/>
        </authorList>
    </citation>
    <scope>NUCLEOTIDE SEQUENCE [LARGE SCALE GENOMIC DNA]</scope>
    <source>
        <strain evidence="6 7">M11/M66-122</strain>
    </source>
</reference>
<evidence type="ECO:0000256" key="2">
    <source>
        <dbReference type="ARBA" id="ARBA00022801"/>
    </source>
</evidence>
<keyword evidence="2 3" id="KW-0378">Hydrolase</keyword>
<dbReference type="InterPro" id="IPR019826">
    <property type="entry name" value="Carboxylesterase_B_AS"/>
</dbReference>
<dbReference type="PROSITE" id="PS51257">
    <property type="entry name" value="PROKAR_LIPOPROTEIN"/>
    <property type="match status" value="1"/>
</dbReference>